<dbReference type="Proteomes" id="UP000664169">
    <property type="component" value="Unassembled WGS sequence"/>
</dbReference>
<dbReference type="Pfam" id="PF12735">
    <property type="entry name" value="IgD3_Trs65"/>
    <property type="match status" value="1"/>
</dbReference>
<organism evidence="3 4">
    <name type="scientific">Gomphillus americanus</name>
    <dbReference type="NCBI Taxonomy" id="1940652"/>
    <lineage>
        <taxon>Eukaryota</taxon>
        <taxon>Fungi</taxon>
        <taxon>Dikarya</taxon>
        <taxon>Ascomycota</taxon>
        <taxon>Pezizomycotina</taxon>
        <taxon>Lecanoromycetes</taxon>
        <taxon>OSLEUM clade</taxon>
        <taxon>Ostropomycetidae</taxon>
        <taxon>Ostropales</taxon>
        <taxon>Graphidaceae</taxon>
        <taxon>Gomphilloideae</taxon>
        <taxon>Gomphillus</taxon>
    </lineage>
</organism>
<evidence type="ECO:0000313" key="3">
    <source>
        <dbReference type="EMBL" id="CAF9932438.1"/>
    </source>
</evidence>
<protein>
    <recommendedName>
        <fullName evidence="2">Trafficking protein particle complex II-specific subunit 65 IgD3 domain-containing protein</fullName>
    </recommendedName>
</protein>
<feature type="region of interest" description="Disordered" evidence="1">
    <location>
        <begin position="360"/>
        <end position="379"/>
    </location>
</feature>
<keyword evidence="4" id="KW-1185">Reference proteome</keyword>
<feature type="region of interest" description="Disordered" evidence="1">
    <location>
        <begin position="86"/>
        <end position="107"/>
    </location>
</feature>
<dbReference type="PANTHER" id="PTHR28159:SF1">
    <property type="entry name" value="TRAFFICKING PROTEIN PARTICLE COMPLEX II-SPECIFIC SUBUNIT 65"/>
    <property type="match status" value="1"/>
</dbReference>
<dbReference type="GO" id="GO:1990071">
    <property type="term" value="C:TRAPPII protein complex"/>
    <property type="evidence" value="ECO:0007669"/>
    <property type="project" value="InterPro"/>
</dbReference>
<dbReference type="AlphaFoldDB" id="A0A8H3IU85"/>
<dbReference type="InterPro" id="IPR055420">
    <property type="entry name" value="IgD3_Trs65"/>
</dbReference>
<feature type="domain" description="Trafficking protein particle complex II-specific subunit 65 IgD3" evidence="2">
    <location>
        <begin position="377"/>
        <end position="540"/>
    </location>
</feature>
<dbReference type="InterPro" id="IPR024662">
    <property type="entry name" value="Trs65"/>
</dbReference>
<accession>A0A8H3IU85</accession>
<dbReference type="GO" id="GO:0005802">
    <property type="term" value="C:trans-Golgi network"/>
    <property type="evidence" value="ECO:0007669"/>
    <property type="project" value="TreeGrafter"/>
</dbReference>
<reference evidence="3" key="1">
    <citation type="submission" date="2021-03" db="EMBL/GenBank/DDBJ databases">
        <authorList>
            <person name="Tagirdzhanova G."/>
        </authorList>
    </citation>
    <scope>NUCLEOTIDE SEQUENCE</scope>
</reference>
<dbReference type="GO" id="GO:0006891">
    <property type="term" value="P:intra-Golgi vesicle-mediated transport"/>
    <property type="evidence" value="ECO:0007669"/>
    <property type="project" value="InterPro"/>
</dbReference>
<dbReference type="PANTHER" id="PTHR28159">
    <property type="entry name" value="TRAFFICKING PROTEIN PARTICLE COMPLEX II-SPECIFIC SUBUNIT 65"/>
    <property type="match status" value="1"/>
</dbReference>
<evidence type="ECO:0000313" key="4">
    <source>
        <dbReference type="Proteomes" id="UP000664169"/>
    </source>
</evidence>
<evidence type="ECO:0000256" key="1">
    <source>
        <dbReference type="SAM" id="MobiDB-lite"/>
    </source>
</evidence>
<comment type="caution">
    <text evidence="3">The sequence shown here is derived from an EMBL/GenBank/DDBJ whole genome shotgun (WGS) entry which is preliminary data.</text>
</comment>
<proteinExistence type="predicted"/>
<dbReference type="OrthoDB" id="5345392at2759"/>
<name>A0A8H3IU85_9LECA</name>
<gene>
    <name evidence="3" type="ORF">GOMPHAMPRED_006576</name>
</gene>
<evidence type="ECO:0000259" key="2">
    <source>
        <dbReference type="Pfam" id="PF12735"/>
    </source>
</evidence>
<dbReference type="EMBL" id="CAJPDQ010000044">
    <property type="protein sequence ID" value="CAF9932438.1"/>
    <property type="molecule type" value="Genomic_DNA"/>
</dbReference>
<sequence length="545" mass="60483">MADNTFASNTVVELLVPHAADTDIEEILQNADVENLATSIKQRDLLFFDEILSVYTVLRTTYEDEQSLKDRVNSISIGIEAHAISSLGNQDPNRDRQPSSGPIRDTLWSGKVDVTADPITMVIGTAEQEQNVLLVWKTTVSLSRPRIRLSTPTIVFKAFASFRSAITREETKSDPYLPSGIPLTSNILQPLGTDTAFKNSHPHLAALRLTQKQPGIKRALGESIQLTTVAPRACRVMPALSSRIRAQKAPFRSETPSMIASLEVDIPPFAPYPMKITGVHLALAHGKVTEIGGQLRKFPMALHARDQIVCLYSLLQDGQVEGKSFLPLQVTIDVSIDVSDNCHPRIQVKFQANVDFQGPKEEKAKPSQIAPGDQLVDSTSEMQTSTTEEKLGVVIKFTAKNPVYVGEPFYWDVFVMNRSGRQRRLGLSMLHKKRLGGERFIPSRPLSISGGHRQQLDTIASPFTDDNLLYTDMKNFHRDMTQLICLNTDLKIGPLNPGSCYSTEMQFLALTNGLLNADAIRLTDYTTNEAVDLLQLPDIFAFSRR</sequence>